<sequence length="64" mass="7345">MVTTDLSEEIGPALRRLESEMADAREYVRWCRASGNDEAAQLHVVWIDLLLDEWKRCSLPDRGA</sequence>
<comment type="caution">
    <text evidence="1">The sequence shown here is derived from an EMBL/GenBank/DDBJ whole genome shotgun (WGS) entry which is preliminary data.</text>
</comment>
<protein>
    <submittedName>
        <fullName evidence="1">Uncharacterized protein</fullName>
    </submittedName>
</protein>
<dbReference type="EMBL" id="JACHIW010000001">
    <property type="protein sequence ID" value="MBB5152482.1"/>
    <property type="molecule type" value="Genomic_DNA"/>
</dbReference>
<dbReference type="AlphaFoldDB" id="A0A840PQA7"/>
<keyword evidence="2" id="KW-1185">Reference proteome</keyword>
<evidence type="ECO:0000313" key="1">
    <source>
        <dbReference type="EMBL" id="MBB5152482.1"/>
    </source>
</evidence>
<dbReference type="RefSeq" id="WP_246470612.1">
    <property type="nucleotide sequence ID" value="NZ_JACHIW010000001.1"/>
</dbReference>
<dbReference type="Proteomes" id="UP000584374">
    <property type="component" value="Unassembled WGS sequence"/>
</dbReference>
<accession>A0A840PQA7</accession>
<gene>
    <name evidence="1" type="ORF">BJ970_000016</name>
</gene>
<name>A0A840PQA7_9PSEU</name>
<organism evidence="1 2">
    <name type="scientific">Saccharopolyspora phatthalungensis</name>
    <dbReference type="NCBI Taxonomy" id="664693"/>
    <lineage>
        <taxon>Bacteria</taxon>
        <taxon>Bacillati</taxon>
        <taxon>Actinomycetota</taxon>
        <taxon>Actinomycetes</taxon>
        <taxon>Pseudonocardiales</taxon>
        <taxon>Pseudonocardiaceae</taxon>
        <taxon>Saccharopolyspora</taxon>
    </lineage>
</organism>
<proteinExistence type="predicted"/>
<evidence type="ECO:0000313" key="2">
    <source>
        <dbReference type="Proteomes" id="UP000584374"/>
    </source>
</evidence>
<reference evidence="1 2" key="1">
    <citation type="submission" date="2020-08" db="EMBL/GenBank/DDBJ databases">
        <title>Sequencing the genomes of 1000 actinobacteria strains.</title>
        <authorList>
            <person name="Klenk H.-P."/>
        </authorList>
    </citation>
    <scope>NUCLEOTIDE SEQUENCE [LARGE SCALE GENOMIC DNA]</scope>
    <source>
        <strain evidence="1 2">DSM 45584</strain>
    </source>
</reference>